<keyword evidence="4" id="KW-0067">ATP-binding</keyword>
<dbReference type="CDD" id="cd03214">
    <property type="entry name" value="ABC_Iron-Siderophores_B12_Hemin"/>
    <property type="match status" value="1"/>
</dbReference>
<evidence type="ECO:0000256" key="4">
    <source>
        <dbReference type="ARBA" id="ARBA00022840"/>
    </source>
</evidence>
<dbReference type="InterPro" id="IPR017871">
    <property type="entry name" value="ABC_transporter-like_CS"/>
</dbReference>
<keyword evidence="3" id="KW-0547">Nucleotide-binding</keyword>
<organism evidence="7 8">
    <name type="scientific">Halorhodospira halochloris</name>
    <name type="common">Ectothiorhodospira halochloris</name>
    <dbReference type="NCBI Taxonomy" id="1052"/>
    <lineage>
        <taxon>Bacteria</taxon>
        <taxon>Pseudomonadati</taxon>
        <taxon>Pseudomonadota</taxon>
        <taxon>Gammaproteobacteria</taxon>
        <taxon>Chromatiales</taxon>
        <taxon>Ectothiorhodospiraceae</taxon>
        <taxon>Halorhodospira</taxon>
    </lineage>
</organism>
<sequence>MNVRGHDMSKAGANRPTSGYVSEHNKLSISDLSFAYGKEKVLDEVSLQINRGEIVALIGPNGSGKTTLLKCANRFLRSRHGTIDIAGDDLRRLRQWQIAERVSYVPQAADIVYPMTVFESVMLGLRRSSWHYSEDDMATVANTLEQLGLDSMSNKLLTELSGGQRQKAAIARALVRETPFLLLDEPTNHLDMKHKRDTIQILRRHSREHNQGILIVLHEINLAVQLADRIALLESGQIVAEGQPDKVITHDNIHAAYAVEVNMTRHAGLPFVIGYRMDDEQ</sequence>
<dbReference type="PROSITE" id="PS50893">
    <property type="entry name" value="ABC_TRANSPORTER_2"/>
    <property type="match status" value="1"/>
</dbReference>
<evidence type="ECO:0000259" key="6">
    <source>
        <dbReference type="PROSITE" id="PS50893"/>
    </source>
</evidence>
<dbReference type="InterPro" id="IPR003593">
    <property type="entry name" value="AAA+_ATPase"/>
</dbReference>
<dbReference type="SMART" id="SM00382">
    <property type="entry name" value="AAA"/>
    <property type="match status" value="1"/>
</dbReference>
<dbReference type="EMBL" id="AP017372">
    <property type="protein sequence ID" value="BAU57618.2"/>
    <property type="molecule type" value="Genomic_DNA"/>
</dbReference>
<dbReference type="FunFam" id="3.40.50.300:FF:000134">
    <property type="entry name" value="Iron-enterobactin ABC transporter ATP-binding protein"/>
    <property type="match status" value="1"/>
</dbReference>
<dbReference type="PANTHER" id="PTHR42794">
    <property type="entry name" value="HEMIN IMPORT ATP-BINDING PROTEIN HMUV"/>
    <property type="match status" value="1"/>
</dbReference>
<keyword evidence="8" id="KW-1185">Reference proteome</keyword>
<evidence type="ECO:0000256" key="2">
    <source>
        <dbReference type="ARBA" id="ARBA00022448"/>
    </source>
</evidence>
<feature type="domain" description="ABC transporter" evidence="6">
    <location>
        <begin position="27"/>
        <end position="260"/>
    </location>
</feature>
<dbReference type="PANTHER" id="PTHR42794:SF2">
    <property type="entry name" value="ABC TRANSPORTER ATP-BINDING PROTEIN"/>
    <property type="match status" value="1"/>
</dbReference>
<feature type="region of interest" description="Disordered" evidence="5">
    <location>
        <begin position="1"/>
        <end position="21"/>
    </location>
</feature>
<evidence type="ECO:0000256" key="3">
    <source>
        <dbReference type="ARBA" id="ARBA00022741"/>
    </source>
</evidence>
<dbReference type="SUPFAM" id="SSF52540">
    <property type="entry name" value="P-loop containing nucleoside triphosphate hydrolases"/>
    <property type="match status" value="1"/>
</dbReference>
<dbReference type="PROSITE" id="PS00211">
    <property type="entry name" value="ABC_TRANSPORTER_1"/>
    <property type="match status" value="1"/>
</dbReference>
<dbReference type="InterPro" id="IPR003439">
    <property type="entry name" value="ABC_transporter-like_ATP-bd"/>
</dbReference>
<proteinExistence type="inferred from homology"/>
<dbReference type="KEGG" id="hhk:HH1059_09260"/>
<comment type="similarity">
    <text evidence="1">Belongs to the ABC transporter superfamily.</text>
</comment>
<evidence type="ECO:0000256" key="5">
    <source>
        <dbReference type="SAM" id="MobiDB-lite"/>
    </source>
</evidence>
<name>A0A0X8X9Y7_HALHR</name>
<dbReference type="Pfam" id="PF00005">
    <property type="entry name" value="ABC_tran"/>
    <property type="match status" value="1"/>
</dbReference>
<dbReference type="InterPro" id="IPR027417">
    <property type="entry name" value="P-loop_NTPase"/>
</dbReference>
<dbReference type="AlphaFoldDB" id="A0A0X8X9Y7"/>
<evidence type="ECO:0000313" key="8">
    <source>
        <dbReference type="Proteomes" id="UP000218890"/>
    </source>
</evidence>
<dbReference type="Proteomes" id="UP000218890">
    <property type="component" value="Chromosome"/>
</dbReference>
<accession>A0A0X8X9Y7</accession>
<evidence type="ECO:0000256" key="1">
    <source>
        <dbReference type="ARBA" id="ARBA00005417"/>
    </source>
</evidence>
<evidence type="ECO:0000313" key="7">
    <source>
        <dbReference type="EMBL" id="BAU57618.2"/>
    </source>
</evidence>
<dbReference type="GO" id="GO:0016887">
    <property type="term" value="F:ATP hydrolysis activity"/>
    <property type="evidence" value="ECO:0007669"/>
    <property type="project" value="InterPro"/>
</dbReference>
<protein>
    <submittedName>
        <fullName evidence="7">Vitamin B12 ABC transporter</fullName>
    </submittedName>
</protein>
<dbReference type="GO" id="GO:0005524">
    <property type="term" value="F:ATP binding"/>
    <property type="evidence" value="ECO:0007669"/>
    <property type="project" value="UniProtKB-KW"/>
</dbReference>
<reference evidence="7" key="1">
    <citation type="submission" date="2016-02" db="EMBL/GenBank/DDBJ databases">
        <title>Halorhodospira halochloris DSM-1059 complete genome, version 2.</title>
        <authorList>
            <person name="Tsukatani Y."/>
        </authorList>
    </citation>
    <scope>NUCLEOTIDE SEQUENCE</scope>
    <source>
        <strain evidence="7">DSM 1059</strain>
    </source>
</reference>
<dbReference type="Gene3D" id="3.40.50.300">
    <property type="entry name" value="P-loop containing nucleotide triphosphate hydrolases"/>
    <property type="match status" value="1"/>
</dbReference>
<keyword evidence="2" id="KW-0813">Transport</keyword>
<gene>
    <name evidence="7" type="ORF">HH1059_09260</name>
</gene>